<sequence>MVSRKDEKEKKKVQQHYLQENMRTGSEANPSVQRSKDKQGDTLRTKAARELHGENGENPSQLGDPISLKAETSERVPTKVDAGSTSGTTLRGSEETKDEVSRESRESKL</sequence>
<evidence type="ECO:0000313" key="3">
    <source>
        <dbReference type="Proteomes" id="UP001055219"/>
    </source>
</evidence>
<evidence type="ECO:0000313" key="2">
    <source>
        <dbReference type="EMBL" id="KAI6785238.1"/>
    </source>
</evidence>
<gene>
    <name evidence="2" type="ORF">J7T54_006880</name>
</gene>
<organism evidence="2 3">
    <name type="scientific">Emericellopsis cladophorae</name>
    <dbReference type="NCBI Taxonomy" id="2686198"/>
    <lineage>
        <taxon>Eukaryota</taxon>
        <taxon>Fungi</taxon>
        <taxon>Dikarya</taxon>
        <taxon>Ascomycota</taxon>
        <taxon>Pezizomycotina</taxon>
        <taxon>Sordariomycetes</taxon>
        <taxon>Hypocreomycetidae</taxon>
        <taxon>Hypocreales</taxon>
        <taxon>Bionectriaceae</taxon>
        <taxon>Emericellopsis</taxon>
    </lineage>
</organism>
<dbReference type="AlphaFoldDB" id="A0A9P9Y8C4"/>
<dbReference type="RefSeq" id="XP_051366094.1">
    <property type="nucleotide sequence ID" value="XM_051508355.1"/>
</dbReference>
<proteinExistence type="predicted"/>
<keyword evidence="3" id="KW-1185">Reference proteome</keyword>
<feature type="compositionally biased region" description="Polar residues" evidence="1">
    <location>
        <begin position="16"/>
        <end position="33"/>
    </location>
</feature>
<dbReference type="GeneID" id="75833357"/>
<accession>A0A9P9Y8C4</accession>
<comment type="caution">
    <text evidence="2">The sequence shown here is derived from an EMBL/GenBank/DDBJ whole genome shotgun (WGS) entry which is preliminary data.</text>
</comment>
<protein>
    <submittedName>
        <fullName evidence="2">Uncharacterized protein</fullName>
    </submittedName>
</protein>
<evidence type="ECO:0000256" key="1">
    <source>
        <dbReference type="SAM" id="MobiDB-lite"/>
    </source>
</evidence>
<feature type="compositionally biased region" description="Basic and acidic residues" evidence="1">
    <location>
        <begin position="1"/>
        <end position="12"/>
    </location>
</feature>
<dbReference type="Proteomes" id="UP001055219">
    <property type="component" value="Unassembled WGS sequence"/>
</dbReference>
<reference evidence="2" key="2">
    <citation type="submission" date="2022-07" db="EMBL/GenBank/DDBJ databases">
        <authorList>
            <person name="Goncalves M.F.M."/>
            <person name="Hilario S."/>
            <person name="Van De Peer Y."/>
            <person name="Esteves A.C."/>
            <person name="Alves A."/>
        </authorList>
    </citation>
    <scope>NUCLEOTIDE SEQUENCE</scope>
    <source>
        <strain evidence="2">MUM 19.33</strain>
    </source>
</reference>
<dbReference type="OrthoDB" id="5234213at2759"/>
<reference evidence="2" key="1">
    <citation type="journal article" date="2021" name="J Fungi (Basel)">
        <title>Genomic and Metabolomic Analyses of the Marine Fungus Emericellopsis cladophorae: Insights into Saltwater Adaptability Mechanisms and Its Biosynthetic Potential.</title>
        <authorList>
            <person name="Goncalves M.F.M."/>
            <person name="Hilario S."/>
            <person name="Van de Peer Y."/>
            <person name="Esteves A.C."/>
            <person name="Alves A."/>
        </authorList>
    </citation>
    <scope>NUCLEOTIDE SEQUENCE</scope>
    <source>
        <strain evidence="2">MUM 19.33</strain>
    </source>
</reference>
<feature type="compositionally biased region" description="Basic and acidic residues" evidence="1">
    <location>
        <begin position="92"/>
        <end position="109"/>
    </location>
</feature>
<dbReference type="EMBL" id="JAGIXG020000002">
    <property type="protein sequence ID" value="KAI6785238.1"/>
    <property type="molecule type" value="Genomic_DNA"/>
</dbReference>
<name>A0A9P9Y8C4_9HYPO</name>
<feature type="compositionally biased region" description="Basic and acidic residues" evidence="1">
    <location>
        <begin position="34"/>
        <end position="55"/>
    </location>
</feature>
<feature type="region of interest" description="Disordered" evidence="1">
    <location>
        <begin position="1"/>
        <end position="109"/>
    </location>
</feature>